<protein>
    <submittedName>
        <fullName evidence="3">Uncharacterized protein</fullName>
    </submittedName>
</protein>
<organism evidence="3 4">
    <name type="scientific">Hypsizygus marmoreus</name>
    <name type="common">White beech mushroom</name>
    <name type="synonym">Agaricus marmoreus</name>
    <dbReference type="NCBI Taxonomy" id="39966"/>
    <lineage>
        <taxon>Eukaryota</taxon>
        <taxon>Fungi</taxon>
        <taxon>Dikarya</taxon>
        <taxon>Basidiomycota</taxon>
        <taxon>Agaricomycotina</taxon>
        <taxon>Agaricomycetes</taxon>
        <taxon>Agaricomycetidae</taxon>
        <taxon>Agaricales</taxon>
        <taxon>Tricholomatineae</taxon>
        <taxon>Lyophyllaceae</taxon>
        <taxon>Hypsizygus</taxon>
    </lineage>
</organism>
<feature type="compositionally biased region" description="Polar residues" evidence="2">
    <location>
        <begin position="60"/>
        <end position="73"/>
    </location>
</feature>
<gene>
    <name evidence="3" type="ORF">Hypma_013711</name>
</gene>
<evidence type="ECO:0000313" key="3">
    <source>
        <dbReference type="EMBL" id="RDB19424.1"/>
    </source>
</evidence>
<evidence type="ECO:0000256" key="1">
    <source>
        <dbReference type="SAM" id="Coils"/>
    </source>
</evidence>
<reference evidence="3" key="1">
    <citation type="submission" date="2018-04" db="EMBL/GenBank/DDBJ databases">
        <title>Whole genome sequencing of Hypsizygus marmoreus.</title>
        <authorList>
            <person name="Choi I.-G."/>
            <person name="Min B."/>
            <person name="Kim J.-G."/>
            <person name="Kim S."/>
            <person name="Oh Y.-L."/>
            <person name="Kong W.-S."/>
            <person name="Park H."/>
            <person name="Jeong J."/>
            <person name="Song E.-S."/>
        </authorList>
    </citation>
    <scope>NUCLEOTIDE SEQUENCE [LARGE SCALE GENOMIC DNA]</scope>
    <source>
        <strain evidence="3">51987-8</strain>
    </source>
</reference>
<dbReference type="AlphaFoldDB" id="A0A369JJ45"/>
<evidence type="ECO:0000313" key="4">
    <source>
        <dbReference type="Proteomes" id="UP000076154"/>
    </source>
</evidence>
<feature type="coiled-coil region" evidence="1">
    <location>
        <begin position="32"/>
        <end position="59"/>
    </location>
</feature>
<keyword evidence="1" id="KW-0175">Coiled coil</keyword>
<dbReference type="EMBL" id="LUEZ02000080">
    <property type="protein sequence ID" value="RDB19424.1"/>
    <property type="molecule type" value="Genomic_DNA"/>
</dbReference>
<evidence type="ECO:0000256" key="2">
    <source>
        <dbReference type="SAM" id="MobiDB-lite"/>
    </source>
</evidence>
<accession>A0A369JJ45</accession>
<comment type="caution">
    <text evidence="3">The sequence shown here is derived from an EMBL/GenBank/DDBJ whole genome shotgun (WGS) entry which is preliminary data.</text>
</comment>
<dbReference type="OrthoDB" id="3064818at2759"/>
<sequence length="220" mass="24043">MSNVEDPAQQVAARTQLFEALLDSILDELLPYSEFIRKLQEAEANLAEADDYVNILNQRLQQHQQSARASQDPSGGDGASPATDNHKREHTPEGLSADETARFRVERDELLGARQQHEEELQEAHGSSDASSSNADALAQLLSVIRPVDNSLPSSVLSAAPHLGDLVSTGVGDSHLEETWKLRHAFGADKAIDPLINLVQVQPVAEPIPHSIWRSIIQDL</sequence>
<keyword evidence="4" id="KW-1185">Reference proteome</keyword>
<feature type="region of interest" description="Disordered" evidence="2">
    <location>
        <begin position="60"/>
        <end position="101"/>
    </location>
</feature>
<proteinExistence type="predicted"/>
<name>A0A369JJ45_HYPMA</name>
<dbReference type="InParanoid" id="A0A369JJ45"/>
<dbReference type="Proteomes" id="UP000076154">
    <property type="component" value="Unassembled WGS sequence"/>
</dbReference>